<keyword evidence="5" id="KW-1185">Reference proteome</keyword>
<dbReference type="EMBL" id="CP014500">
    <property type="protein sequence ID" value="ANB11652.1"/>
    <property type="molecule type" value="Genomic_DNA"/>
</dbReference>
<organism evidence="4 5">
    <name type="scientific">Sugiyamaella lignohabitans</name>
    <dbReference type="NCBI Taxonomy" id="796027"/>
    <lineage>
        <taxon>Eukaryota</taxon>
        <taxon>Fungi</taxon>
        <taxon>Dikarya</taxon>
        <taxon>Ascomycota</taxon>
        <taxon>Saccharomycotina</taxon>
        <taxon>Dipodascomycetes</taxon>
        <taxon>Dipodascales</taxon>
        <taxon>Trichomonascaceae</taxon>
        <taxon>Sugiyamaella</taxon>
    </lineage>
</organism>
<dbReference type="KEGG" id="slb:AWJ20_4473"/>
<dbReference type="AlphaFoldDB" id="A0A167CGB9"/>
<feature type="repeat" description="RCC1" evidence="2">
    <location>
        <begin position="171"/>
        <end position="225"/>
    </location>
</feature>
<evidence type="ECO:0000256" key="2">
    <source>
        <dbReference type="PROSITE-ProRule" id="PRU00235"/>
    </source>
</evidence>
<dbReference type="OrthoDB" id="5370059at2759"/>
<dbReference type="InterPro" id="IPR000408">
    <property type="entry name" value="Reg_chr_condens"/>
</dbReference>
<proteinExistence type="predicted"/>
<dbReference type="Pfam" id="PF25390">
    <property type="entry name" value="WD40_RLD"/>
    <property type="match status" value="1"/>
</dbReference>
<dbReference type="Proteomes" id="UP000189580">
    <property type="component" value="Chromosome c"/>
</dbReference>
<dbReference type="InterPro" id="IPR058923">
    <property type="entry name" value="RCC1-like_dom"/>
</dbReference>
<dbReference type="PRINTS" id="PR00633">
    <property type="entry name" value="RCCNDNSATION"/>
</dbReference>
<dbReference type="GeneID" id="30036609"/>
<feature type="repeat" description="RCC1" evidence="2">
    <location>
        <begin position="59"/>
        <end position="110"/>
    </location>
</feature>
<sequence>MPIEILALGSNGNHQLGLGHDEDVSIAESLNPDFINSTGHAISQIVSGGNHTLFITADGDVFGCGSNDHGQLGSNINDKVIKEPKKLDLAGEKIRTAAAGWEYSIFVTDNDQLISCGNGPKGELGIGPKIPISATNDEPTFHKIRDFPPEGTRVVKINAGLAHVVVLLDDNSLWGWGSSRKGQLGDQNSARKICFEPVFIMKKDKNDSISHLSCGREFTVFGCEKSGTIEVLGGEKWGFKGQLSSPMSADLSALKFIAVDSGWSTIHRLSSDGKEITSWGNNSHFQQAPTSIRSLGLKFNDLVDGSEHSVVITDDRRNVYAWGWGEHGNCGAAGFNDDNQTYKLYSTTDATNRIKNVFCGHATTWIIIERNT</sequence>
<reference evidence="4 5" key="1">
    <citation type="submission" date="2016-02" db="EMBL/GenBank/DDBJ databases">
        <title>Complete genome sequence and transcriptome regulation of the pentose utilising yeast Sugiyamaella lignohabitans.</title>
        <authorList>
            <person name="Bellasio M."/>
            <person name="Peymann A."/>
            <person name="Valli M."/>
            <person name="Sipitzky M."/>
            <person name="Graf A."/>
            <person name="Sauer M."/>
            <person name="Marx H."/>
            <person name="Mattanovich D."/>
        </authorList>
    </citation>
    <scope>NUCLEOTIDE SEQUENCE [LARGE SCALE GENOMIC DNA]</scope>
    <source>
        <strain evidence="4 5">CBS 10342</strain>
    </source>
</reference>
<dbReference type="SUPFAM" id="SSF50985">
    <property type="entry name" value="RCC1/BLIP-II"/>
    <property type="match status" value="1"/>
</dbReference>
<evidence type="ECO:0000256" key="1">
    <source>
        <dbReference type="ARBA" id="ARBA00022737"/>
    </source>
</evidence>
<name>A0A167CGB9_9ASCO</name>
<dbReference type="PROSITE" id="PS50012">
    <property type="entry name" value="RCC1_3"/>
    <property type="match status" value="5"/>
</dbReference>
<feature type="repeat" description="RCC1" evidence="2">
    <location>
        <begin position="274"/>
        <end position="315"/>
    </location>
</feature>
<accession>A0A167CGB9</accession>
<feature type="domain" description="RCC1-like" evidence="3">
    <location>
        <begin position="5"/>
        <end position="365"/>
    </location>
</feature>
<dbReference type="PANTHER" id="PTHR22870:SF466">
    <property type="entry name" value="ANKYRIN REPEAT-CONTAINING PROTEIN"/>
    <property type="match status" value="1"/>
</dbReference>
<evidence type="ECO:0000313" key="5">
    <source>
        <dbReference type="Proteomes" id="UP000189580"/>
    </source>
</evidence>
<evidence type="ECO:0000259" key="3">
    <source>
        <dbReference type="Pfam" id="PF25390"/>
    </source>
</evidence>
<dbReference type="InterPro" id="IPR009091">
    <property type="entry name" value="RCC1/BLIP-II"/>
</dbReference>
<dbReference type="Gene3D" id="2.130.10.30">
    <property type="entry name" value="Regulator of chromosome condensation 1/beta-lactamase-inhibitor protein II"/>
    <property type="match status" value="2"/>
</dbReference>
<gene>
    <name evidence="4" type="primary">ATS1</name>
    <name evidence="4" type="ORF">AWJ20_4473</name>
</gene>
<protein>
    <submittedName>
        <fullName evidence="4">Ats1p</fullName>
    </submittedName>
</protein>
<feature type="repeat" description="RCC1" evidence="2">
    <location>
        <begin position="3"/>
        <end position="58"/>
    </location>
</feature>
<dbReference type="RefSeq" id="XP_018734129.1">
    <property type="nucleotide sequence ID" value="XM_018881546.1"/>
</dbReference>
<evidence type="ECO:0000313" key="4">
    <source>
        <dbReference type="EMBL" id="ANB11652.1"/>
    </source>
</evidence>
<dbReference type="InterPro" id="IPR051210">
    <property type="entry name" value="Ub_ligase/GEF_domain"/>
</dbReference>
<keyword evidence="1" id="KW-0677">Repeat</keyword>
<dbReference type="PANTHER" id="PTHR22870">
    <property type="entry name" value="REGULATOR OF CHROMOSOME CONDENSATION"/>
    <property type="match status" value="1"/>
</dbReference>
<feature type="repeat" description="RCC1" evidence="2">
    <location>
        <begin position="111"/>
        <end position="170"/>
    </location>
</feature>